<evidence type="ECO:0000313" key="3">
    <source>
        <dbReference type="EMBL" id="QNO53754.1"/>
    </source>
</evidence>
<keyword evidence="1 3" id="KW-0328">Glycosyltransferase</keyword>
<dbReference type="InterPro" id="IPR023296">
    <property type="entry name" value="Glyco_hydro_beta-prop_sf"/>
</dbReference>
<evidence type="ECO:0000256" key="1">
    <source>
        <dbReference type="ARBA" id="ARBA00022676"/>
    </source>
</evidence>
<dbReference type="GO" id="GO:0016757">
    <property type="term" value="F:glycosyltransferase activity"/>
    <property type="evidence" value="ECO:0007669"/>
    <property type="project" value="UniProtKB-KW"/>
</dbReference>
<accession>A0A7G9Z0H0</accession>
<evidence type="ECO:0000256" key="2">
    <source>
        <dbReference type="ARBA" id="ARBA00022679"/>
    </source>
</evidence>
<protein>
    <submittedName>
        <fullName evidence="3">4-O-beta-D-mannosyl-D-glucose phosphorylase</fullName>
        <ecNumber evidence="3">2.4.1.281</ecNumber>
    </submittedName>
</protein>
<sequence length="301" mass="34433">MKLRRYEGNPILKPKPENDWESKNVFNPAVVYDKGLFYLLYRAMGRDGISRIGYAVSIDGFNFLRFDKPVFTPKLILEPRGCEDPRVVKLGNSYYMTYTAYSESGMRVGLATTDNFIQWERYEMEWPERDDKNAVLFPEKIDGKYMILHRPMHKEPMGIWISYTDNFADWYGQREIMAPSEEGNWDSAKIGAGAPPIKTEKGWLLIYHGVDEDSVYRLGAAMLSLDDPSEILYRHPEPILEPEADYEIRGEVPNVVFACGACEVRDKYYVYYGGADSVICVATVDKEEMLGIISFPSSGGK</sequence>
<organism evidence="3">
    <name type="scientific">Candidatus Methanophagaceae archaeon ANME-1 ERB6</name>
    <dbReference type="NCBI Taxonomy" id="2759912"/>
    <lineage>
        <taxon>Archaea</taxon>
        <taxon>Methanobacteriati</taxon>
        <taxon>Methanobacteriota</taxon>
        <taxon>Stenosarchaea group</taxon>
        <taxon>Methanomicrobia</taxon>
        <taxon>Candidatus Methanophagales</taxon>
        <taxon>Candidatus Methanophagaceae</taxon>
    </lineage>
</organism>
<dbReference type="InterPro" id="IPR007184">
    <property type="entry name" value="Mannoside_phosphorylase"/>
</dbReference>
<proteinExistence type="predicted"/>
<dbReference type="PANTHER" id="PTHR34106:SF5">
    <property type="entry name" value="GLYCOSIDASE"/>
    <property type="match status" value="1"/>
</dbReference>
<reference evidence="3" key="1">
    <citation type="submission" date="2020-06" db="EMBL/GenBank/DDBJ databases">
        <title>Unique genomic features of the anaerobic methanotrophic archaea.</title>
        <authorList>
            <person name="Chadwick G.L."/>
            <person name="Skennerton C.T."/>
            <person name="Laso-Perez R."/>
            <person name="Leu A.O."/>
            <person name="Speth D.R."/>
            <person name="Yu H."/>
            <person name="Morgan-Lang C."/>
            <person name="Hatzenpichler R."/>
            <person name="Goudeau D."/>
            <person name="Malmstrom R."/>
            <person name="Brazelton W.J."/>
            <person name="Woyke T."/>
            <person name="Hallam S.J."/>
            <person name="Tyson G.W."/>
            <person name="Wegener G."/>
            <person name="Boetius A."/>
            <person name="Orphan V."/>
        </authorList>
    </citation>
    <scope>NUCLEOTIDE SEQUENCE</scope>
</reference>
<keyword evidence="2 3" id="KW-0808">Transferase</keyword>
<name>A0A7G9Z0H0_9EURY</name>
<dbReference type="CDD" id="cd18614">
    <property type="entry name" value="GH130"/>
    <property type="match status" value="1"/>
</dbReference>
<gene>
    <name evidence="3" type="ORF">JMICBFOL_00003</name>
</gene>
<dbReference type="EMBL" id="MT631550">
    <property type="protein sequence ID" value="QNO53754.1"/>
    <property type="molecule type" value="Genomic_DNA"/>
</dbReference>
<dbReference type="EC" id="2.4.1.281" evidence="3"/>
<dbReference type="AlphaFoldDB" id="A0A7G9Z0H0"/>
<dbReference type="PANTHER" id="PTHR34106">
    <property type="entry name" value="GLYCOSIDASE"/>
    <property type="match status" value="1"/>
</dbReference>
<dbReference type="Gene3D" id="2.115.10.20">
    <property type="entry name" value="Glycosyl hydrolase domain, family 43"/>
    <property type="match status" value="1"/>
</dbReference>
<dbReference type="SUPFAM" id="SSF75005">
    <property type="entry name" value="Arabinanase/levansucrase/invertase"/>
    <property type="match status" value="1"/>
</dbReference>
<dbReference type="Pfam" id="PF04041">
    <property type="entry name" value="Glyco_hydro_130"/>
    <property type="match status" value="1"/>
</dbReference>
<dbReference type="PIRSF" id="PIRSF016202">
    <property type="entry name" value="PH1107"/>
    <property type="match status" value="1"/>
</dbReference>